<dbReference type="InterPro" id="IPR051319">
    <property type="entry name" value="Oligoribo/pAp-PDE_c-di-AMP_PDE"/>
</dbReference>
<proteinExistence type="predicted"/>
<evidence type="ECO:0000313" key="3">
    <source>
        <dbReference type="EMBL" id="NBJ91063.1"/>
    </source>
</evidence>
<dbReference type="PANTHER" id="PTHR47618">
    <property type="entry name" value="BIFUNCTIONAL OLIGORIBONUCLEASE AND PAP PHOSPHATASE NRNA"/>
    <property type="match status" value="1"/>
</dbReference>
<organism evidence="3 4">
    <name type="scientific">Parablautia muri</name>
    <dbReference type="NCBI Taxonomy" id="2320879"/>
    <lineage>
        <taxon>Bacteria</taxon>
        <taxon>Bacillati</taxon>
        <taxon>Bacillota</taxon>
        <taxon>Clostridia</taxon>
        <taxon>Lachnospirales</taxon>
        <taxon>Lachnospiraceae</taxon>
        <taxon>Parablautia</taxon>
    </lineage>
</organism>
<dbReference type="EMBL" id="QZDT01000001">
    <property type="protein sequence ID" value="NBJ91063.1"/>
    <property type="molecule type" value="Genomic_DNA"/>
</dbReference>
<dbReference type="GO" id="GO:0003676">
    <property type="term" value="F:nucleic acid binding"/>
    <property type="evidence" value="ECO:0007669"/>
    <property type="project" value="InterPro"/>
</dbReference>
<evidence type="ECO:0000259" key="1">
    <source>
        <dbReference type="Pfam" id="PF01368"/>
    </source>
</evidence>
<dbReference type="RefSeq" id="WP_160558164.1">
    <property type="nucleotide sequence ID" value="NZ_QZDT01000001.1"/>
</dbReference>
<dbReference type="Gene3D" id="3.10.310.30">
    <property type="match status" value="1"/>
</dbReference>
<feature type="domain" description="DDH" evidence="1">
    <location>
        <begin position="17"/>
        <end position="158"/>
    </location>
</feature>
<dbReference type="SUPFAM" id="SSF64182">
    <property type="entry name" value="DHH phosphoesterases"/>
    <property type="match status" value="1"/>
</dbReference>
<dbReference type="InterPro" id="IPR038763">
    <property type="entry name" value="DHH_sf"/>
</dbReference>
<evidence type="ECO:0000259" key="2">
    <source>
        <dbReference type="Pfam" id="PF02272"/>
    </source>
</evidence>
<dbReference type="OrthoDB" id="5490569at2"/>
<feature type="domain" description="DHHA1" evidence="2">
    <location>
        <begin position="230"/>
        <end position="314"/>
    </location>
</feature>
<dbReference type="InterPro" id="IPR001667">
    <property type="entry name" value="DDH_dom"/>
</dbReference>
<keyword evidence="4" id="KW-1185">Reference proteome</keyword>
<gene>
    <name evidence="3" type="ORF">D5281_00280</name>
</gene>
<dbReference type="PANTHER" id="PTHR47618:SF1">
    <property type="entry name" value="BIFUNCTIONAL OLIGORIBONUCLEASE AND PAP PHOSPHATASE NRNA"/>
    <property type="match status" value="1"/>
</dbReference>
<dbReference type="Gene3D" id="3.90.1640.10">
    <property type="entry name" value="inorganic pyrophosphatase (n-terminal core)"/>
    <property type="match status" value="1"/>
</dbReference>
<sequence>MMNKLNDLIELCQGHLIYIQTHNFPDPDAIASAYGLQKLLELYGVQSRLCYDGLIDKLSASKMLDAFHIQMLPYVQLVSDMQETDRIICVDSQKNSGNVTDFIGDEIACIDHHPTFVPIEYLYQDIRITGSCATLIAEYYVLSGNEPDRDVATALLYGLKMDTLQFSRGVTELDIKMFGFLFPRCDQEKLADLERNNMEFTDLKAYGAAIESIELYEKVGFSCIPFSCPDALIAILSDFILSLIEVEVAVVFSFREDGIKLSVRSEDSKIHAGELLHRALKDIGNGGGHASMGGGFIGKERLPELGNYMEDYIRNLFLDTLAS</sequence>
<name>A0A9X5BCG4_9FIRM</name>
<dbReference type="InterPro" id="IPR003156">
    <property type="entry name" value="DHHA1_dom"/>
</dbReference>
<evidence type="ECO:0000313" key="4">
    <source>
        <dbReference type="Proteomes" id="UP001154420"/>
    </source>
</evidence>
<reference evidence="3" key="1">
    <citation type="submission" date="2018-09" db="EMBL/GenBank/DDBJ databases">
        <title>Murine metabolic-syndrome-specific gut microbial biobank.</title>
        <authorList>
            <person name="Liu C."/>
        </authorList>
    </citation>
    <scope>NUCLEOTIDE SEQUENCE</scope>
    <source>
        <strain evidence="3">D42-62</strain>
    </source>
</reference>
<protein>
    <submittedName>
        <fullName evidence="3">DHH family phosphoesterase</fullName>
    </submittedName>
</protein>
<dbReference type="Pfam" id="PF01368">
    <property type="entry name" value="DHH"/>
    <property type="match status" value="1"/>
</dbReference>
<dbReference type="Proteomes" id="UP001154420">
    <property type="component" value="Unassembled WGS sequence"/>
</dbReference>
<dbReference type="AlphaFoldDB" id="A0A9X5BCG4"/>
<accession>A0A9X5BCG4</accession>
<comment type="caution">
    <text evidence="3">The sequence shown here is derived from an EMBL/GenBank/DDBJ whole genome shotgun (WGS) entry which is preliminary data.</text>
</comment>
<dbReference type="Pfam" id="PF02272">
    <property type="entry name" value="DHHA1"/>
    <property type="match status" value="1"/>
</dbReference>